<organism evidence="2 3">
    <name type="scientific">Caenorhabditis briggsae</name>
    <dbReference type="NCBI Taxonomy" id="6238"/>
    <lineage>
        <taxon>Eukaryota</taxon>
        <taxon>Metazoa</taxon>
        <taxon>Ecdysozoa</taxon>
        <taxon>Nematoda</taxon>
        <taxon>Chromadorea</taxon>
        <taxon>Rhabditida</taxon>
        <taxon>Rhabditina</taxon>
        <taxon>Rhabditomorpha</taxon>
        <taxon>Rhabditoidea</taxon>
        <taxon>Rhabditidae</taxon>
        <taxon>Peloderinae</taxon>
        <taxon>Caenorhabditis</taxon>
    </lineage>
</organism>
<evidence type="ECO:0000313" key="3">
    <source>
        <dbReference type="Proteomes" id="UP000827892"/>
    </source>
</evidence>
<evidence type="ECO:0000259" key="1">
    <source>
        <dbReference type="Pfam" id="PF00646"/>
    </source>
</evidence>
<dbReference type="PANTHER" id="PTHR21503">
    <property type="entry name" value="F-BOX-CONTAINING HYPOTHETICAL PROTEIN C.ELEGANS"/>
    <property type="match status" value="1"/>
</dbReference>
<dbReference type="InterPro" id="IPR001810">
    <property type="entry name" value="F-box_dom"/>
</dbReference>
<protein>
    <recommendedName>
        <fullName evidence="1">F-box domain-containing protein</fullName>
    </recommendedName>
</protein>
<dbReference type="EMBL" id="CP090896">
    <property type="protein sequence ID" value="ULT81874.1"/>
    <property type="molecule type" value="Genomic_DNA"/>
</dbReference>
<proteinExistence type="predicted"/>
<reference evidence="2 3" key="1">
    <citation type="submission" date="2022-05" db="EMBL/GenBank/DDBJ databases">
        <title>Chromosome-level reference genomes for two strains of Caenorhabditis briggsae: an improved platform for comparative genomics.</title>
        <authorList>
            <person name="Stevens L."/>
            <person name="Andersen E.C."/>
        </authorList>
    </citation>
    <scope>NUCLEOTIDE SEQUENCE [LARGE SCALE GENOMIC DNA]</scope>
    <source>
        <strain evidence="2">QX1410_ONT</strain>
        <tissue evidence="2">Whole-organism</tissue>
    </source>
</reference>
<dbReference type="PANTHER" id="PTHR21503:SF8">
    <property type="entry name" value="F-BOX ASSOCIATED DOMAIN-CONTAINING PROTEIN-RELATED"/>
    <property type="match status" value="1"/>
</dbReference>
<dbReference type="Pfam" id="PF00646">
    <property type="entry name" value="F-box"/>
    <property type="match status" value="1"/>
</dbReference>
<accession>A0AAE8ZQN5</accession>
<dbReference type="Proteomes" id="UP000827892">
    <property type="component" value="Chromosome X"/>
</dbReference>
<evidence type="ECO:0000313" key="2">
    <source>
        <dbReference type="EMBL" id="ULT81874.1"/>
    </source>
</evidence>
<feature type="domain" description="F-box" evidence="1">
    <location>
        <begin position="21"/>
        <end position="54"/>
    </location>
</feature>
<sequence>MSSLSENPPPKGIPFLEFTWHLKKDILELCEPPELIKLSLVSKRCKKIVGSCQRFPLLIDITMDQEFKIFIFNPRKITSSFTWLLGNYVTVKRNPHFSFENVFPTRIESSLNKNISHDETSEFQTHCSRRGSACLRSTLSHLSEIFPNFKVRIIDVNAKLWDSSVFGAMDMNKIMECVQKTRMLQIDAEFINREMIHLMEKVKCTRRLYCKAENTMGCILNGTLQCSDWIVAENFRWFDAEQFQDLHCQLMRLVKTRITTRNVEDLIIKWRNSEDQLGKGVKNIKFIDVQIHGGVQNFDFSRVGAQPKGSVERPNEFTEFNCDYDFTNAFDIIHPDGTLASLKVVEVLDRVMFVVWNR</sequence>
<name>A0AAE8ZQN5_CAEBR</name>
<gene>
    <name evidence="2" type="ORF">L3Y34_011677</name>
</gene>
<dbReference type="AlphaFoldDB" id="A0AAE8ZQN5"/>